<organism evidence="3 5">
    <name type="scientific">Bordetella bronchialis</name>
    <dbReference type="NCBI Taxonomy" id="463025"/>
    <lineage>
        <taxon>Bacteria</taxon>
        <taxon>Pseudomonadati</taxon>
        <taxon>Pseudomonadota</taxon>
        <taxon>Betaproteobacteria</taxon>
        <taxon>Burkholderiales</taxon>
        <taxon>Alcaligenaceae</taxon>
        <taxon>Bordetella</taxon>
    </lineage>
</organism>
<reference evidence="4 5" key="1">
    <citation type="submission" date="2016-06" db="EMBL/GenBank/DDBJ databases">
        <title>Complete genome sequences of Bordetella bronchialis and Bordetella flabilis.</title>
        <authorList>
            <person name="LiPuma J.J."/>
            <person name="Spilker T."/>
        </authorList>
    </citation>
    <scope>NUCLEOTIDE SEQUENCE [LARGE SCALE GENOMIC DNA]</scope>
    <source>
        <strain evidence="3 5">AU17976</strain>
        <strain evidence="2 4">AU3182</strain>
    </source>
</reference>
<evidence type="ECO:0000313" key="3">
    <source>
        <dbReference type="EMBL" id="ANN73865.1"/>
    </source>
</evidence>
<accession>A0A193FLU6</accession>
<dbReference type="GO" id="GO:0016020">
    <property type="term" value="C:membrane"/>
    <property type="evidence" value="ECO:0007669"/>
    <property type="project" value="InterPro"/>
</dbReference>
<feature type="transmembrane region" description="Helical" evidence="1">
    <location>
        <begin position="63"/>
        <end position="81"/>
    </location>
</feature>
<evidence type="ECO:0000313" key="2">
    <source>
        <dbReference type="EMBL" id="ANN68722.1"/>
    </source>
</evidence>
<dbReference type="KEGG" id="bbro:BAU06_22610"/>
<keyword evidence="4" id="KW-1185">Reference proteome</keyword>
<dbReference type="STRING" id="463025.BAU08_23155"/>
<dbReference type="Proteomes" id="UP000092213">
    <property type="component" value="Chromosome"/>
</dbReference>
<dbReference type="AlphaFoldDB" id="A0A193FLU6"/>
<protein>
    <recommendedName>
        <fullName evidence="6">YggT family protein</fullName>
    </recommendedName>
</protein>
<gene>
    <name evidence="2" type="ORF">BAU06_22610</name>
    <name evidence="3" type="ORF">BAU08_23155</name>
</gene>
<feature type="transmembrane region" description="Helical" evidence="1">
    <location>
        <begin position="163"/>
        <end position="184"/>
    </location>
</feature>
<dbReference type="EMBL" id="CP016170">
    <property type="protein sequence ID" value="ANN68722.1"/>
    <property type="molecule type" value="Genomic_DNA"/>
</dbReference>
<evidence type="ECO:0000313" key="4">
    <source>
        <dbReference type="Proteomes" id="UP000091897"/>
    </source>
</evidence>
<feature type="transmembrane region" description="Helical" evidence="1">
    <location>
        <begin position="110"/>
        <end position="128"/>
    </location>
</feature>
<dbReference type="RefSeq" id="WP_066355891.1">
    <property type="nucleotide sequence ID" value="NZ_CBCSFJ010000004.1"/>
</dbReference>
<evidence type="ECO:0000313" key="5">
    <source>
        <dbReference type="Proteomes" id="UP000092213"/>
    </source>
</evidence>
<dbReference type="Pfam" id="PF02325">
    <property type="entry name" value="CCB3_YggT"/>
    <property type="match status" value="2"/>
</dbReference>
<evidence type="ECO:0000256" key="1">
    <source>
        <dbReference type="SAM" id="Phobius"/>
    </source>
</evidence>
<dbReference type="Proteomes" id="UP000091897">
    <property type="component" value="Chromosome"/>
</dbReference>
<dbReference type="OrthoDB" id="9806665at2"/>
<sequence>MFGDIFRFLLDTLFTLFGAALIARAWMHAVRMHPFNPVARFIYQATNWLVNPLRRIVPSAGPIDWAALIAAWVTALVYLLLMWVTSLGMIIPLSALPMALGISFLTVVKWVFNLIVWVTLAQAILSWVNPGAPLMPVLQALTDPLLDPIRRILPRTPIDFSPLVLLVLAQVALMIITRITYAAFGL</sequence>
<feature type="transmembrane region" description="Helical" evidence="1">
    <location>
        <begin position="6"/>
        <end position="27"/>
    </location>
</feature>
<evidence type="ECO:0008006" key="6">
    <source>
        <dbReference type="Google" id="ProtNLM"/>
    </source>
</evidence>
<keyword evidence="1" id="KW-0472">Membrane</keyword>
<keyword evidence="1" id="KW-1133">Transmembrane helix</keyword>
<dbReference type="InterPro" id="IPR003425">
    <property type="entry name" value="CCB3/YggT"/>
</dbReference>
<keyword evidence="1" id="KW-0812">Transmembrane</keyword>
<proteinExistence type="predicted"/>
<name>A0A193FLU6_9BORD</name>
<dbReference type="EMBL" id="CP016171">
    <property type="protein sequence ID" value="ANN73865.1"/>
    <property type="molecule type" value="Genomic_DNA"/>
</dbReference>